<dbReference type="RefSeq" id="WP_184084586.1">
    <property type="nucleotide sequence ID" value="NZ_JACIJF010000002.1"/>
</dbReference>
<accession>A0A840YPQ6</accession>
<keyword evidence="2" id="KW-1185">Reference proteome</keyword>
<comment type="caution">
    <text evidence="1">The sequence shown here is derived from an EMBL/GenBank/DDBJ whole genome shotgun (WGS) entry which is preliminary data.</text>
</comment>
<evidence type="ECO:0000313" key="2">
    <source>
        <dbReference type="Proteomes" id="UP000527143"/>
    </source>
</evidence>
<name>A0A840YPQ6_9SPHN</name>
<dbReference type="EMBL" id="JACIJF010000002">
    <property type="protein sequence ID" value="MBB5709613.1"/>
    <property type="molecule type" value="Genomic_DNA"/>
</dbReference>
<reference evidence="1 2" key="1">
    <citation type="submission" date="2020-08" db="EMBL/GenBank/DDBJ databases">
        <title>Genomic Encyclopedia of Type Strains, Phase IV (KMG-IV): sequencing the most valuable type-strain genomes for metagenomic binning, comparative biology and taxonomic classification.</title>
        <authorList>
            <person name="Goeker M."/>
        </authorList>
    </citation>
    <scope>NUCLEOTIDE SEQUENCE [LARGE SCALE GENOMIC DNA]</scope>
    <source>
        <strain evidence="1 2">DSM 26736</strain>
    </source>
</reference>
<sequence>MSDLLEVARKEALPQRSARIIAVRDTPYRCIGGAIYTLQMAGFIHVKFKAPKL</sequence>
<proteinExistence type="predicted"/>
<dbReference type="Proteomes" id="UP000527143">
    <property type="component" value="Unassembled WGS sequence"/>
</dbReference>
<organism evidence="1 2">
    <name type="scientific">Sphingomonas xinjiangensis</name>
    <dbReference type="NCBI Taxonomy" id="643568"/>
    <lineage>
        <taxon>Bacteria</taxon>
        <taxon>Pseudomonadati</taxon>
        <taxon>Pseudomonadota</taxon>
        <taxon>Alphaproteobacteria</taxon>
        <taxon>Sphingomonadales</taxon>
        <taxon>Sphingomonadaceae</taxon>
        <taxon>Sphingomonas</taxon>
    </lineage>
</organism>
<evidence type="ECO:0000313" key="1">
    <source>
        <dbReference type="EMBL" id="MBB5709613.1"/>
    </source>
</evidence>
<dbReference type="AlphaFoldDB" id="A0A840YPQ6"/>
<protein>
    <submittedName>
        <fullName evidence="1">Uncharacterized protein</fullName>
    </submittedName>
</protein>
<gene>
    <name evidence="1" type="ORF">FHT02_000835</name>
</gene>